<dbReference type="EMBL" id="QFLI01000004">
    <property type="protein sequence ID" value="PXY01185.1"/>
    <property type="molecule type" value="Genomic_DNA"/>
</dbReference>
<comment type="caution">
    <text evidence="8">The sequence shown here is derived from an EMBL/GenBank/DDBJ whole genome shotgun (WGS) entry which is preliminary data.</text>
</comment>
<dbReference type="OrthoDB" id="9803892at2"/>
<evidence type="ECO:0000256" key="5">
    <source>
        <dbReference type="ARBA" id="ARBA00048200"/>
    </source>
</evidence>
<dbReference type="PANTHER" id="PTHR10491:SF4">
    <property type="entry name" value="METHIONINE ADENOSYLTRANSFERASE 2 SUBUNIT BETA"/>
    <property type="match status" value="1"/>
</dbReference>
<dbReference type="GO" id="GO:0005829">
    <property type="term" value="C:cytosol"/>
    <property type="evidence" value="ECO:0007669"/>
    <property type="project" value="TreeGrafter"/>
</dbReference>
<dbReference type="NCBIfam" id="TIGR01214">
    <property type="entry name" value="rmlD"/>
    <property type="match status" value="1"/>
</dbReference>
<dbReference type="GO" id="GO:0019305">
    <property type="term" value="P:dTDP-rhamnose biosynthetic process"/>
    <property type="evidence" value="ECO:0007669"/>
    <property type="project" value="UniProtKB-UniPathway"/>
</dbReference>
<dbReference type="EC" id="1.1.1.133" evidence="3 6"/>
<comment type="pathway">
    <text evidence="1 6">Carbohydrate biosynthesis; dTDP-L-rhamnose biosynthesis.</text>
</comment>
<evidence type="ECO:0000256" key="3">
    <source>
        <dbReference type="ARBA" id="ARBA00012929"/>
    </source>
</evidence>
<dbReference type="UniPathway" id="UPA00124"/>
<dbReference type="AlphaFoldDB" id="A0A2V3ZWX7"/>
<comment type="function">
    <text evidence="6">Catalyzes the reduction of dTDP-6-deoxy-L-lyxo-4-hexulose to yield dTDP-L-rhamnose.</text>
</comment>
<evidence type="ECO:0000256" key="6">
    <source>
        <dbReference type="RuleBase" id="RU364082"/>
    </source>
</evidence>
<feature type="domain" description="RmlD-like substrate binding" evidence="7">
    <location>
        <begin position="3"/>
        <end position="288"/>
    </location>
</feature>
<keyword evidence="6" id="KW-0560">Oxidoreductase</keyword>
<dbReference type="Proteomes" id="UP000248079">
    <property type="component" value="Unassembled WGS sequence"/>
</dbReference>
<sequence>MTNILVTGSNGQLGSEIKELSKNYPNIQFVFTDIEELDITSIADIESFAAGKEFNYLVNCAAYTNVDGAEENKEMAELLNAEAVKNLATISKQNNIVPIHVSTDYVFSGKGFKPYSEEEQTEPQSVYGDTKLKGENYLQEICPNHITIRTSWLYSPFGKNFLKTMLNLGKERDELQVVTDQVGTPTYAYDLAMYIMHIIERLEKDNQFEDFGIYHYSNEGVCSWFDFATEIQIVANNKCKINSTDSESFKTLAKRPHYSVLNKSKIKHIFELDIPHWRGRISHCINRIKS</sequence>
<protein>
    <recommendedName>
        <fullName evidence="4 6">dTDP-4-dehydrorhamnose reductase</fullName>
        <ecNumber evidence="3 6">1.1.1.133</ecNumber>
    </recommendedName>
</protein>
<dbReference type="InterPro" id="IPR036291">
    <property type="entry name" value="NAD(P)-bd_dom_sf"/>
</dbReference>
<organism evidence="8 9">
    <name type="scientific">Marinifilum breve</name>
    <dbReference type="NCBI Taxonomy" id="2184082"/>
    <lineage>
        <taxon>Bacteria</taxon>
        <taxon>Pseudomonadati</taxon>
        <taxon>Bacteroidota</taxon>
        <taxon>Bacteroidia</taxon>
        <taxon>Marinilabiliales</taxon>
        <taxon>Marinifilaceae</taxon>
    </lineage>
</organism>
<dbReference type="SUPFAM" id="SSF51735">
    <property type="entry name" value="NAD(P)-binding Rossmann-fold domains"/>
    <property type="match status" value="1"/>
</dbReference>
<keyword evidence="9" id="KW-1185">Reference proteome</keyword>
<reference evidence="8 9" key="1">
    <citation type="submission" date="2018-05" db="EMBL/GenBank/DDBJ databases">
        <title>Marinifilum breve JC075T sp. nov., a marine bacterium isolated from Yongle Blue Hole in the South China Sea.</title>
        <authorList>
            <person name="Fu T."/>
        </authorList>
    </citation>
    <scope>NUCLEOTIDE SEQUENCE [LARGE SCALE GENOMIC DNA]</scope>
    <source>
        <strain evidence="8 9">JC075</strain>
    </source>
</reference>
<dbReference type="PANTHER" id="PTHR10491">
    <property type="entry name" value="DTDP-4-DEHYDRORHAMNOSE REDUCTASE"/>
    <property type="match status" value="1"/>
</dbReference>
<dbReference type="InterPro" id="IPR029903">
    <property type="entry name" value="RmlD-like-bd"/>
</dbReference>
<evidence type="ECO:0000313" key="8">
    <source>
        <dbReference type="EMBL" id="PXY01185.1"/>
    </source>
</evidence>
<accession>A0A2V3ZWX7</accession>
<dbReference type="RefSeq" id="WP_110360816.1">
    <property type="nucleotide sequence ID" value="NZ_QFLI01000004.1"/>
</dbReference>
<evidence type="ECO:0000259" key="7">
    <source>
        <dbReference type="Pfam" id="PF04321"/>
    </source>
</evidence>
<gene>
    <name evidence="8" type="primary">rfbD</name>
    <name evidence="8" type="ORF">DF185_11080</name>
</gene>
<dbReference type="Gene3D" id="3.90.25.10">
    <property type="entry name" value="UDP-galactose 4-epimerase, domain 1"/>
    <property type="match status" value="1"/>
</dbReference>
<comment type="catalytic activity">
    <reaction evidence="5">
        <text>dTDP-beta-L-rhamnose + NADP(+) = dTDP-4-dehydro-beta-L-rhamnose + NADPH + H(+)</text>
        <dbReference type="Rhea" id="RHEA:21796"/>
        <dbReference type="ChEBI" id="CHEBI:15378"/>
        <dbReference type="ChEBI" id="CHEBI:57510"/>
        <dbReference type="ChEBI" id="CHEBI:57783"/>
        <dbReference type="ChEBI" id="CHEBI:58349"/>
        <dbReference type="ChEBI" id="CHEBI:62830"/>
        <dbReference type="EC" id="1.1.1.133"/>
    </reaction>
</comment>
<dbReference type="GO" id="GO:0008831">
    <property type="term" value="F:dTDP-4-dehydrorhamnose reductase activity"/>
    <property type="evidence" value="ECO:0007669"/>
    <property type="project" value="UniProtKB-EC"/>
</dbReference>
<evidence type="ECO:0000313" key="9">
    <source>
        <dbReference type="Proteomes" id="UP000248079"/>
    </source>
</evidence>
<evidence type="ECO:0000256" key="1">
    <source>
        <dbReference type="ARBA" id="ARBA00004781"/>
    </source>
</evidence>
<proteinExistence type="inferred from homology"/>
<dbReference type="CDD" id="cd05254">
    <property type="entry name" value="dTDP_HR_like_SDR_e"/>
    <property type="match status" value="1"/>
</dbReference>
<keyword evidence="6" id="KW-0521">NADP</keyword>
<evidence type="ECO:0000256" key="4">
    <source>
        <dbReference type="ARBA" id="ARBA00017099"/>
    </source>
</evidence>
<comment type="similarity">
    <text evidence="2 6">Belongs to the dTDP-4-dehydrorhamnose reductase family.</text>
</comment>
<dbReference type="InterPro" id="IPR005913">
    <property type="entry name" value="dTDP_dehydrorham_reduct"/>
</dbReference>
<dbReference type="Pfam" id="PF04321">
    <property type="entry name" value="RmlD_sub_bind"/>
    <property type="match status" value="1"/>
</dbReference>
<name>A0A2V3ZWX7_9BACT</name>
<evidence type="ECO:0000256" key="2">
    <source>
        <dbReference type="ARBA" id="ARBA00010944"/>
    </source>
</evidence>
<dbReference type="Gene3D" id="3.40.50.720">
    <property type="entry name" value="NAD(P)-binding Rossmann-like Domain"/>
    <property type="match status" value="1"/>
</dbReference>